<dbReference type="SUPFAM" id="SSF55073">
    <property type="entry name" value="Nucleotide cyclase"/>
    <property type="match status" value="1"/>
</dbReference>
<dbReference type="SMART" id="SM00044">
    <property type="entry name" value="CYCc"/>
    <property type="match status" value="1"/>
</dbReference>
<gene>
    <name evidence="3" type="ORF">GFB56_33540</name>
</gene>
<accession>A0AAW4FWZ0</accession>
<dbReference type="AlphaFoldDB" id="A0AAW4FWZ0"/>
<dbReference type="GO" id="GO:0035556">
    <property type="term" value="P:intracellular signal transduction"/>
    <property type="evidence" value="ECO:0007669"/>
    <property type="project" value="InterPro"/>
</dbReference>
<feature type="domain" description="Guanylate cyclase" evidence="2">
    <location>
        <begin position="292"/>
        <end position="424"/>
    </location>
</feature>
<dbReference type="RefSeq" id="WP_203529879.1">
    <property type="nucleotide sequence ID" value="NZ_CP083373.1"/>
</dbReference>
<feature type="transmembrane region" description="Helical" evidence="1">
    <location>
        <begin position="151"/>
        <end position="184"/>
    </location>
</feature>
<feature type="transmembrane region" description="Helical" evidence="1">
    <location>
        <begin position="85"/>
        <end position="103"/>
    </location>
</feature>
<sequence length="525" mass="57648">MRTHFEPVSKPWKTTSRCVALLLGRARRRLAGTATDPLVSAEALGDAIDREVKEGLAYMFWGRLVALGTLALGAVLAVPLDRSGLYVAAIVAFGLLNALSFGLARSSRFATVATWSFVVIDAAILTYIFVTPSPFAVEGWTSQLNLRLPNFLYLGVFLVSMALSYSPALVVWSGAVTIIVWNIAYCWVAMRPDSIAYGRDLLDGGLSDTDIIALVLDPRSVSLINLSYQTMFLVLVTIILAIAVWRSRRLVRKQVAAEAQRSALSRYFSPNIVRELSSGSNGFGEPSLQTAAILFADMVGFTRVSEGLAPEDLVKLLKEYHARLATVAFAHGGTVDKYIGDEIMVHFGTPRPRKDDAARALACARDMLEQVRLWNEQRFASGEHAIEVGIGVHYGEVIVGNIGDERRLEYTVLGDTVNVASRLERLTRTIGTSLAVSEDLLIAAQAQSSNLGPTIEELRPDQMHFVRGRRRPIAVWYLPRAHKHEGRGVASRRQHSVPAQSKLVDRILPVTGTTTFDISRRLPPP</sequence>
<dbReference type="GO" id="GO:0009190">
    <property type="term" value="P:cyclic nucleotide biosynthetic process"/>
    <property type="evidence" value="ECO:0007669"/>
    <property type="project" value="InterPro"/>
</dbReference>
<evidence type="ECO:0000259" key="2">
    <source>
        <dbReference type="PROSITE" id="PS50125"/>
    </source>
</evidence>
<dbReference type="PROSITE" id="PS50125">
    <property type="entry name" value="GUANYLATE_CYCLASE_2"/>
    <property type="match status" value="1"/>
</dbReference>
<evidence type="ECO:0000313" key="4">
    <source>
        <dbReference type="Proteomes" id="UP000744980"/>
    </source>
</evidence>
<dbReference type="PANTHER" id="PTHR43081:SF1">
    <property type="entry name" value="ADENYLATE CYCLASE, TERMINAL-DIFFERENTIATION SPECIFIC"/>
    <property type="match status" value="1"/>
</dbReference>
<keyword evidence="4" id="KW-1185">Reference proteome</keyword>
<dbReference type="Gene3D" id="3.30.70.1230">
    <property type="entry name" value="Nucleotide cyclase"/>
    <property type="match status" value="1"/>
</dbReference>
<dbReference type="GO" id="GO:0004016">
    <property type="term" value="F:adenylate cyclase activity"/>
    <property type="evidence" value="ECO:0007669"/>
    <property type="project" value="UniProtKB-ARBA"/>
</dbReference>
<feature type="transmembrane region" description="Helical" evidence="1">
    <location>
        <begin position="109"/>
        <end position="130"/>
    </location>
</feature>
<feature type="transmembrane region" description="Helical" evidence="1">
    <location>
        <begin position="226"/>
        <end position="245"/>
    </location>
</feature>
<name>A0AAW4FWZ0_9HYPH</name>
<proteinExistence type="predicted"/>
<evidence type="ECO:0000313" key="3">
    <source>
        <dbReference type="EMBL" id="MBM3095642.1"/>
    </source>
</evidence>
<keyword evidence="1" id="KW-0472">Membrane</keyword>
<dbReference type="PANTHER" id="PTHR43081">
    <property type="entry name" value="ADENYLATE CYCLASE, TERMINAL-DIFFERENTIATION SPECIFIC-RELATED"/>
    <property type="match status" value="1"/>
</dbReference>
<keyword evidence="1" id="KW-1133">Transmembrane helix</keyword>
<organism evidence="3 4">
    <name type="scientific">Ensifer canadensis</name>
    <dbReference type="NCBI Taxonomy" id="555315"/>
    <lineage>
        <taxon>Bacteria</taxon>
        <taxon>Pseudomonadati</taxon>
        <taxon>Pseudomonadota</taxon>
        <taxon>Alphaproteobacteria</taxon>
        <taxon>Hyphomicrobiales</taxon>
        <taxon>Rhizobiaceae</taxon>
        <taxon>Sinorhizobium/Ensifer group</taxon>
        <taxon>Ensifer</taxon>
    </lineage>
</organism>
<protein>
    <submittedName>
        <fullName evidence="3">Adenylate/guanylate cyclase domain-containing protein</fullName>
    </submittedName>
</protein>
<dbReference type="CDD" id="cd07302">
    <property type="entry name" value="CHD"/>
    <property type="match status" value="1"/>
</dbReference>
<feature type="transmembrane region" description="Helical" evidence="1">
    <location>
        <begin position="60"/>
        <end position="78"/>
    </location>
</feature>
<comment type="caution">
    <text evidence="3">The sequence shown here is derived from an EMBL/GenBank/DDBJ whole genome shotgun (WGS) entry which is preliminary data.</text>
</comment>
<evidence type="ECO:0000256" key="1">
    <source>
        <dbReference type="SAM" id="Phobius"/>
    </source>
</evidence>
<dbReference type="InterPro" id="IPR001054">
    <property type="entry name" value="A/G_cyclase"/>
</dbReference>
<reference evidence="3 4" key="1">
    <citation type="submission" date="2020-01" db="EMBL/GenBank/DDBJ databases">
        <title>Draft genome assembly of Ensifer adhaerens T173.</title>
        <authorList>
            <person name="Craig J.E."/>
            <person name="Stinchcombe J.R."/>
        </authorList>
    </citation>
    <scope>NUCLEOTIDE SEQUENCE [LARGE SCALE GENOMIC DNA]</scope>
    <source>
        <strain evidence="3 4">T173</strain>
    </source>
</reference>
<dbReference type="Proteomes" id="UP000744980">
    <property type="component" value="Unassembled WGS sequence"/>
</dbReference>
<dbReference type="InterPro" id="IPR029787">
    <property type="entry name" value="Nucleotide_cyclase"/>
</dbReference>
<dbReference type="InterPro" id="IPR050697">
    <property type="entry name" value="Adenylyl/Guanylyl_Cyclase_3/4"/>
</dbReference>
<dbReference type="Pfam" id="PF00211">
    <property type="entry name" value="Guanylate_cyc"/>
    <property type="match status" value="1"/>
</dbReference>
<dbReference type="EMBL" id="WXFA01000050">
    <property type="protein sequence ID" value="MBM3095642.1"/>
    <property type="molecule type" value="Genomic_DNA"/>
</dbReference>
<keyword evidence="1" id="KW-0812">Transmembrane</keyword>